<feature type="transmembrane region" description="Helical" evidence="7">
    <location>
        <begin position="172"/>
        <end position="191"/>
    </location>
</feature>
<evidence type="ECO:0000256" key="5">
    <source>
        <dbReference type="ARBA" id="ARBA00022989"/>
    </source>
</evidence>
<evidence type="ECO:0000313" key="10">
    <source>
        <dbReference type="Proteomes" id="UP001365846"/>
    </source>
</evidence>
<feature type="transmembrane region" description="Helical" evidence="7">
    <location>
        <begin position="356"/>
        <end position="375"/>
    </location>
</feature>
<evidence type="ECO:0000256" key="6">
    <source>
        <dbReference type="ARBA" id="ARBA00023136"/>
    </source>
</evidence>
<accession>A0ABU8VMB3</accession>
<keyword evidence="3" id="KW-1003">Cell membrane</keyword>
<keyword evidence="4 7" id="KW-0812">Transmembrane</keyword>
<keyword evidence="6 7" id="KW-0472">Membrane</keyword>
<feature type="domain" description="Major facilitator superfamily (MFS) profile" evidence="8">
    <location>
        <begin position="22"/>
        <end position="409"/>
    </location>
</feature>
<dbReference type="Proteomes" id="UP001365846">
    <property type="component" value="Unassembled WGS sequence"/>
</dbReference>
<proteinExistence type="predicted"/>
<feature type="transmembrane region" description="Helical" evidence="7">
    <location>
        <begin position="263"/>
        <end position="286"/>
    </location>
</feature>
<dbReference type="CDD" id="cd06173">
    <property type="entry name" value="MFS_MefA_like"/>
    <property type="match status" value="1"/>
</dbReference>
<dbReference type="InterPro" id="IPR010290">
    <property type="entry name" value="TM_effector"/>
</dbReference>
<dbReference type="PANTHER" id="PTHR23513:SF11">
    <property type="entry name" value="STAPHYLOFERRIN A TRANSPORTER"/>
    <property type="match status" value="1"/>
</dbReference>
<dbReference type="InterPro" id="IPR036259">
    <property type="entry name" value="MFS_trans_sf"/>
</dbReference>
<sequence length="535" mass="56797">MNTPAATATSAPSIWSPLKTEAFRGLWTAGSLFFVGNAMLNMAASWLMIEITGSSFLSALVQTASFLPMFLLSLPAGVLADTTHRRRLMLRVQGIYAAAALLLTALAFAGWAGPTTLLFFTFLLGVCTALQSPSWNSAVSDAVGRRQLPQAITLISMSFNGARAVGPALAGLIFAWTGGGAVFAIAVLTAIGMSYATRRWPPAPPTVGKLPAERLWGGMLSALRYARHSPAIFAQLVRTAAYAGLGSALWALLPVIAQQRLELGAAGFGLLMACLGSGAVAAGFFVGRMRSRYGLDTLATGCCVIFATAMLVGALVTWHLLVYVTFVIGGAAWMTMMSTFNAATQTSASPWVRARAASMHTLCSLGSFALGSALWGAVSSLLGLTAALCLAAAGMLASVALARPYPLRMGADDEVTQVAQSDDFSLASEPEFEAGPVAVEVVYCIREADASRFLDAVRLLAVPRRRDGATFWRIYRDLGDPTRYVERFIVTSWADYLRQRSRATVASTELEAAARAFQVEGEAVVTRHYLAERSS</sequence>
<evidence type="ECO:0000256" key="1">
    <source>
        <dbReference type="ARBA" id="ARBA00004651"/>
    </source>
</evidence>
<feature type="transmembrane region" description="Helical" evidence="7">
    <location>
        <begin position="322"/>
        <end position="344"/>
    </location>
</feature>
<evidence type="ECO:0000256" key="3">
    <source>
        <dbReference type="ARBA" id="ARBA00022475"/>
    </source>
</evidence>
<dbReference type="SUPFAM" id="SSF103473">
    <property type="entry name" value="MFS general substrate transporter"/>
    <property type="match status" value="1"/>
</dbReference>
<feature type="transmembrane region" description="Helical" evidence="7">
    <location>
        <begin position="55"/>
        <end position="80"/>
    </location>
</feature>
<keyword evidence="10" id="KW-1185">Reference proteome</keyword>
<feature type="transmembrane region" description="Helical" evidence="7">
    <location>
        <begin position="92"/>
        <end position="111"/>
    </location>
</feature>
<name>A0ABU8VMB3_9BURK</name>
<organism evidence="9 10">
    <name type="scientific">Variovorax ureilyticus</name>
    <dbReference type="NCBI Taxonomy" id="1836198"/>
    <lineage>
        <taxon>Bacteria</taxon>
        <taxon>Pseudomonadati</taxon>
        <taxon>Pseudomonadota</taxon>
        <taxon>Betaproteobacteria</taxon>
        <taxon>Burkholderiales</taxon>
        <taxon>Comamonadaceae</taxon>
        <taxon>Variovorax</taxon>
    </lineage>
</organism>
<keyword evidence="5 7" id="KW-1133">Transmembrane helix</keyword>
<feature type="transmembrane region" description="Helical" evidence="7">
    <location>
        <begin position="26"/>
        <end position="49"/>
    </location>
</feature>
<evidence type="ECO:0000256" key="4">
    <source>
        <dbReference type="ARBA" id="ARBA00022692"/>
    </source>
</evidence>
<dbReference type="InterPro" id="IPR020846">
    <property type="entry name" value="MFS_dom"/>
</dbReference>
<dbReference type="RefSeq" id="WP_340359343.1">
    <property type="nucleotide sequence ID" value="NZ_JBBKZU010000011.1"/>
</dbReference>
<reference evidence="9 10" key="1">
    <citation type="submission" date="2024-03" db="EMBL/GenBank/DDBJ databases">
        <title>Novel species of the genus Variovorax.</title>
        <authorList>
            <person name="Liu Q."/>
            <person name="Xin Y.-H."/>
        </authorList>
    </citation>
    <scope>NUCLEOTIDE SEQUENCE [LARGE SCALE GENOMIC DNA]</scope>
    <source>
        <strain evidence="9 10">KACC 18899</strain>
    </source>
</reference>
<dbReference type="PANTHER" id="PTHR23513">
    <property type="entry name" value="INTEGRAL MEMBRANE EFFLUX PROTEIN-RELATED"/>
    <property type="match status" value="1"/>
</dbReference>
<dbReference type="EMBL" id="JBBKZU010000011">
    <property type="protein sequence ID" value="MEJ8814115.1"/>
    <property type="molecule type" value="Genomic_DNA"/>
</dbReference>
<feature type="transmembrane region" description="Helical" evidence="7">
    <location>
        <begin position="298"/>
        <end position="316"/>
    </location>
</feature>
<gene>
    <name evidence="9" type="ORF">WKW77_23725</name>
</gene>
<dbReference type="PROSITE" id="PS50850">
    <property type="entry name" value="MFS"/>
    <property type="match status" value="1"/>
</dbReference>
<dbReference type="Pfam" id="PF05977">
    <property type="entry name" value="MFS_3"/>
    <property type="match status" value="1"/>
</dbReference>
<evidence type="ECO:0000256" key="2">
    <source>
        <dbReference type="ARBA" id="ARBA00022448"/>
    </source>
</evidence>
<feature type="transmembrane region" description="Helical" evidence="7">
    <location>
        <begin position="381"/>
        <end position="402"/>
    </location>
</feature>
<evidence type="ECO:0000313" key="9">
    <source>
        <dbReference type="EMBL" id="MEJ8814115.1"/>
    </source>
</evidence>
<protein>
    <submittedName>
        <fullName evidence="9">MFS transporter</fullName>
    </submittedName>
</protein>
<evidence type="ECO:0000259" key="8">
    <source>
        <dbReference type="PROSITE" id="PS50850"/>
    </source>
</evidence>
<comment type="caution">
    <text evidence="9">The sequence shown here is derived from an EMBL/GenBank/DDBJ whole genome shotgun (WGS) entry which is preliminary data.</text>
</comment>
<comment type="subcellular location">
    <subcellularLocation>
        <location evidence="1">Cell membrane</location>
        <topology evidence="1">Multi-pass membrane protein</topology>
    </subcellularLocation>
</comment>
<keyword evidence="2" id="KW-0813">Transport</keyword>
<dbReference type="Gene3D" id="1.20.1250.20">
    <property type="entry name" value="MFS general substrate transporter like domains"/>
    <property type="match status" value="1"/>
</dbReference>
<evidence type="ECO:0000256" key="7">
    <source>
        <dbReference type="SAM" id="Phobius"/>
    </source>
</evidence>
<feature type="transmembrane region" description="Helical" evidence="7">
    <location>
        <begin position="236"/>
        <end position="257"/>
    </location>
</feature>